<comment type="caution">
    <text evidence="1">The sequence shown here is derived from an EMBL/GenBank/DDBJ whole genome shotgun (WGS) entry which is preliminary data.</text>
</comment>
<dbReference type="GO" id="GO:0032259">
    <property type="term" value="P:methylation"/>
    <property type="evidence" value="ECO:0007669"/>
    <property type="project" value="UniProtKB-KW"/>
</dbReference>
<keyword evidence="1" id="KW-0489">Methyltransferase</keyword>
<dbReference type="Proteomes" id="UP000032120">
    <property type="component" value="Unassembled WGS sequence"/>
</dbReference>
<dbReference type="InterPro" id="IPR040442">
    <property type="entry name" value="Pyrv_kinase-like_dom_sf"/>
</dbReference>
<gene>
    <name evidence="1" type="ORF">SD72_08550</name>
</gene>
<protein>
    <submittedName>
        <fullName evidence="1">3-methyl-2-oxobutanoate hydroxymethyltransferase</fullName>
    </submittedName>
</protein>
<sequence length="273" mass="27667">MQPINSLAERFHSLHDPKHPLALSNAWDVASAIIAEQAGATAVATTSAGIAWSLGAQDGDHLDRDQAVAAIARIAAAVRVPVTADIEGGFAEAEGGIAQSIAMVLDAGAVGVNIEDGSLAAEEFAKRIAAARDAADRAGVNLFINARTDVFLRGEGTEEQQTGEVLTRAASYLAAGANGIFVPGARSATAIAALVDGVPAPVNVMVGAGALPVHELRDLGVARVSLGSDVAQAAYAVVQRAATELLTVGTYDALAGGFAYGTLNELLAPKPRA</sequence>
<dbReference type="RefSeq" id="WP_042544020.1">
    <property type="nucleotide sequence ID" value="NZ_JXSQ01000009.1"/>
</dbReference>
<accession>A0A0D0IT02</accession>
<dbReference type="OrthoDB" id="9780430at2"/>
<dbReference type="GO" id="GO:0008168">
    <property type="term" value="F:methyltransferase activity"/>
    <property type="evidence" value="ECO:0007669"/>
    <property type="project" value="UniProtKB-KW"/>
</dbReference>
<dbReference type="Gene3D" id="3.20.20.60">
    <property type="entry name" value="Phosphoenolpyruvate-binding domains"/>
    <property type="match status" value="1"/>
</dbReference>
<evidence type="ECO:0000313" key="2">
    <source>
        <dbReference type="Proteomes" id="UP000032120"/>
    </source>
</evidence>
<dbReference type="PANTHER" id="PTHR42905:SF16">
    <property type="entry name" value="CARBOXYPHOSPHONOENOLPYRUVATE PHOSPHONOMUTASE-LIKE PROTEIN (AFU_ORTHOLOGUE AFUA_5G07230)"/>
    <property type="match status" value="1"/>
</dbReference>
<dbReference type="SUPFAM" id="SSF51621">
    <property type="entry name" value="Phosphoenolpyruvate/pyruvate domain"/>
    <property type="match status" value="1"/>
</dbReference>
<dbReference type="CDD" id="cd00377">
    <property type="entry name" value="ICL_PEPM"/>
    <property type="match status" value="1"/>
</dbReference>
<dbReference type="EMBL" id="JXSQ01000009">
    <property type="protein sequence ID" value="KIP52588.1"/>
    <property type="molecule type" value="Genomic_DNA"/>
</dbReference>
<organism evidence="1 2">
    <name type="scientific">Leucobacter komagatae</name>
    <dbReference type="NCBI Taxonomy" id="55969"/>
    <lineage>
        <taxon>Bacteria</taxon>
        <taxon>Bacillati</taxon>
        <taxon>Actinomycetota</taxon>
        <taxon>Actinomycetes</taxon>
        <taxon>Micrococcales</taxon>
        <taxon>Microbacteriaceae</taxon>
        <taxon>Leucobacter</taxon>
    </lineage>
</organism>
<dbReference type="PANTHER" id="PTHR42905">
    <property type="entry name" value="PHOSPHOENOLPYRUVATE CARBOXYLASE"/>
    <property type="match status" value="1"/>
</dbReference>
<evidence type="ECO:0000313" key="1">
    <source>
        <dbReference type="EMBL" id="KIP52588.1"/>
    </source>
</evidence>
<proteinExistence type="predicted"/>
<dbReference type="InterPro" id="IPR015813">
    <property type="entry name" value="Pyrv/PenolPyrv_kinase-like_dom"/>
</dbReference>
<name>A0A0D0IT02_9MICO</name>
<dbReference type="AlphaFoldDB" id="A0A0D0IT02"/>
<keyword evidence="2" id="KW-1185">Reference proteome</keyword>
<keyword evidence="1" id="KW-0808">Transferase</keyword>
<dbReference type="Pfam" id="PF13714">
    <property type="entry name" value="PEP_mutase"/>
    <property type="match status" value="1"/>
</dbReference>
<dbReference type="InterPro" id="IPR039556">
    <property type="entry name" value="ICL/PEPM"/>
</dbReference>
<reference evidence="1 2" key="1">
    <citation type="submission" date="2015-01" db="EMBL/GenBank/DDBJ databases">
        <title>Draft genome sequence of Leucobacter komagatae strain VKM ST2845.</title>
        <authorList>
            <person name="Karlyshev A.V."/>
            <person name="Kudryashova E.B."/>
        </authorList>
    </citation>
    <scope>NUCLEOTIDE SEQUENCE [LARGE SCALE GENOMIC DNA]</scope>
    <source>
        <strain evidence="1 2">VKM ST2845</strain>
    </source>
</reference>